<sequence>MTDFKINVGALRSRRKDVEPERIKAVDRVSEDLGFTSREASAKRGRKPSPRTGQVHAKVFPNVAAEIADEARRRGVQQGVIIEEAWALYKEKSGV</sequence>
<dbReference type="AlphaFoldDB" id="A0A3P3DAC1"/>
<dbReference type="RefSeq" id="WP_124966291.1">
    <property type="nucleotide sequence ID" value="NZ_RRAZ01000031.1"/>
</dbReference>
<accession>A0A3P3DAC1</accession>
<dbReference type="EMBL" id="RRAZ01000031">
    <property type="protein sequence ID" value="RRH71285.1"/>
    <property type="molecule type" value="Genomic_DNA"/>
</dbReference>
<keyword evidence="2" id="KW-1185">Reference proteome</keyword>
<organism evidence="1 2">
    <name type="scientific">Falsigemmobacter faecalis</name>
    <dbReference type="NCBI Taxonomy" id="2488730"/>
    <lineage>
        <taxon>Bacteria</taxon>
        <taxon>Pseudomonadati</taxon>
        <taxon>Pseudomonadota</taxon>
        <taxon>Alphaproteobacteria</taxon>
        <taxon>Rhodobacterales</taxon>
        <taxon>Paracoccaceae</taxon>
        <taxon>Falsigemmobacter</taxon>
    </lineage>
</organism>
<name>A0A3P3DAC1_9RHOB</name>
<dbReference type="Proteomes" id="UP000282125">
    <property type="component" value="Unassembled WGS sequence"/>
</dbReference>
<evidence type="ECO:0000313" key="1">
    <source>
        <dbReference type="EMBL" id="RRH71285.1"/>
    </source>
</evidence>
<evidence type="ECO:0000313" key="2">
    <source>
        <dbReference type="Proteomes" id="UP000282125"/>
    </source>
</evidence>
<gene>
    <name evidence="1" type="ORF">EG244_16550</name>
</gene>
<reference evidence="1 2" key="1">
    <citation type="submission" date="2018-11" db="EMBL/GenBank/DDBJ databases">
        <title>Gemmobacter sp. nov., YIM 102744-1 draft genome.</title>
        <authorList>
            <person name="Li G."/>
            <person name="Jiang Y."/>
        </authorList>
    </citation>
    <scope>NUCLEOTIDE SEQUENCE [LARGE SCALE GENOMIC DNA]</scope>
    <source>
        <strain evidence="1 2">YIM 102744-1</strain>
    </source>
</reference>
<dbReference type="OrthoDB" id="7274848at2"/>
<comment type="caution">
    <text evidence="1">The sequence shown here is derived from an EMBL/GenBank/DDBJ whole genome shotgun (WGS) entry which is preliminary data.</text>
</comment>
<proteinExistence type="predicted"/>
<protein>
    <submittedName>
        <fullName evidence="1">Chromosome partitioning protein ParB</fullName>
    </submittedName>
</protein>